<keyword evidence="10" id="KW-1185">Reference proteome</keyword>
<proteinExistence type="inferred from homology"/>
<keyword evidence="4" id="KW-0201">Cytochrome c-type biogenesis</keyword>
<feature type="transmembrane region" description="Helical" evidence="7">
    <location>
        <begin position="210"/>
        <end position="228"/>
    </location>
</feature>
<feature type="transmembrane region" description="Helical" evidence="7">
    <location>
        <begin position="61"/>
        <end position="89"/>
    </location>
</feature>
<dbReference type="PANTHER" id="PTHR31272:SF6">
    <property type="entry name" value="CYTOCHROME C-TYPE BIOGENESIS CCDA-LIKE CHLOROPLASTIC PROTEIN"/>
    <property type="match status" value="1"/>
</dbReference>
<name>A0A1G9CWK4_9BACT</name>
<evidence type="ECO:0000313" key="10">
    <source>
        <dbReference type="Proteomes" id="UP000199053"/>
    </source>
</evidence>
<evidence type="ECO:0000313" key="9">
    <source>
        <dbReference type="EMBL" id="SDK56012.1"/>
    </source>
</evidence>
<dbReference type="AlphaFoldDB" id="A0A1G9CWK4"/>
<dbReference type="STRING" id="246191.SAMN05660337_0819"/>
<evidence type="ECO:0000256" key="3">
    <source>
        <dbReference type="ARBA" id="ARBA00022692"/>
    </source>
</evidence>
<evidence type="ECO:0000256" key="4">
    <source>
        <dbReference type="ARBA" id="ARBA00022748"/>
    </source>
</evidence>
<evidence type="ECO:0000259" key="8">
    <source>
        <dbReference type="Pfam" id="PF02683"/>
    </source>
</evidence>
<comment type="similarity">
    <text evidence="2">Belongs to the DsbD family.</text>
</comment>
<evidence type="ECO:0000256" key="1">
    <source>
        <dbReference type="ARBA" id="ARBA00004141"/>
    </source>
</evidence>
<reference evidence="10" key="1">
    <citation type="submission" date="2016-10" db="EMBL/GenBank/DDBJ databases">
        <authorList>
            <person name="Varghese N."/>
            <person name="Submissions S."/>
        </authorList>
    </citation>
    <scope>NUCLEOTIDE SEQUENCE [LARGE SCALE GENOMIC DNA]</scope>
    <source>
        <strain evidence="10">DSM 16995</strain>
    </source>
</reference>
<dbReference type="OrthoDB" id="9809733at2"/>
<dbReference type="InterPro" id="IPR051790">
    <property type="entry name" value="Cytochrome_c-biogenesis_DsbD"/>
</dbReference>
<keyword evidence="3 7" id="KW-0812">Transmembrane</keyword>
<organism evidence="9 10">
    <name type="scientific">Maridesulfovibrio ferrireducens</name>
    <dbReference type="NCBI Taxonomy" id="246191"/>
    <lineage>
        <taxon>Bacteria</taxon>
        <taxon>Pseudomonadati</taxon>
        <taxon>Thermodesulfobacteriota</taxon>
        <taxon>Desulfovibrionia</taxon>
        <taxon>Desulfovibrionales</taxon>
        <taxon>Desulfovibrionaceae</taxon>
        <taxon>Maridesulfovibrio</taxon>
    </lineage>
</organism>
<evidence type="ECO:0000256" key="2">
    <source>
        <dbReference type="ARBA" id="ARBA00006143"/>
    </source>
</evidence>
<dbReference type="EMBL" id="FNGA01000001">
    <property type="protein sequence ID" value="SDK56012.1"/>
    <property type="molecule type" value="Genomic_DNA"/>
</dbReference>
<feature type="transmembrane region" description="Helical" evidence="7">
    <location>
        <begin position="16"/>
        <end position="49"/>
    </location>
</feature>
<keyword evidence="5 7" id="KW-1133">Transmembrane helix</keyword>
<dbReference type="InterPro" id="IPR003834">
    <property type="entry name" value="Cyt_c_assmbl_TM_dom"/>
</dbReference>
<dbReference type="GO" id="GO:0016020">
    <property type="term" value="C:membrane"/>
    <property type="evidence" value="ECO:0007669"/>
    <property type="project" value="UniProtKB-SubCell"/>
</dbReference>
<accession>A0A1G9CWK4</accession>
<feature type="transmembrane region" description="Helical" evidence="7">
    <location>
        <begin position="167"/>
        <end position="189"/>
    </location>
</feature>
<comment type="subcellular location">
    <subcellularLocation>
        <location evidence="1">Membrane</location>
        <topology evidence="1">Multi-pass membrane protein</topology>
    </subcellularLocation>
</comment>
<protein>
    <submittedName>
        <fullName evidence="9">Cytochrome c-type biogenesis protein</fullName>
    </submittedName>
</protein>
<dbReference type="Proteomes" id="UP000199053">
    <property type="component" value="Unassembled WGS sequence"/>
</dbReference>
<evidence type="ECO:0000256" key="5">
    <source>
        <dbReference type="ARBA" id="ARBA00022989"/>
    </source>
</evidence>
<evidence type="ECO:0000256" key="7">
    <source>
        <dbReference type="SAM" id="Phobius"/>
    </source>
</evidence>
<dbReference type="Pfam" id="PF02683">
    <property type="entry name" value="DsbD_TM"/>
    <property type="match status" value="1"/>
</dbReference>
<dbReference type="GO" id="GO:0017004">
    <property type="term" value="P:cytochrome complex assembly"/>
    <property type="evidence" value="ECO:0007669"/>
    <property type="project" value="UniProtKB-KW"/>
</dbReference>
<feature type="domain" description="Cytochrome C biogenesis protein transmembrane" evidence="8">
    <location>
        <begin position="22"/>
        <end position="226"/>
    </location>
</feature>
<feature type="transmembrane region" description="Helical" evidence="7">
    <location>
        <begin position="135"/>
        <end position="161"/>
    </location>
</feature>
<evidence type="ECO:0000256" key="6">
    <source>
        <dbReference type="ARBA" id="ARBA00023136"/>
    </source>
</evidence>
<dbReference type="PANTHER" id="PTHR31272">
    <property type="entry name" value="CYTOCHROME C-TYPE BIOGENESIS PROTEIN HI_1454-RELATED"/>
    <property type="match status" value="1"/>
</dbReference>
<dbReference type="RefSeq" id="WP_092158454.1">
    <property type="nucleotide sequence ID" value="NZ_FNGA01000001.1"/>
</dbReference>
<sequence>MDQFFILINEWMTGGLVLGAAGCFLWGMVSVLFSPCHLASIPLIVGYVAGQNKLVEGRLATLYAVVFTVGLFITIAVIGVICAFLGRMLGDVGPYWTVIVGFVLIWVALDMLGFSGCSISGGLMSKLKVKGMSGAFILGLAYGVLSGSCTFGFIAPILAVITVQEKIFTGIVFIVLFGIGHCIPIAVAGGSAALVQKMLSSSTWQRGGTLFRRFAGVLIAGMGIYFIVQPFVNINFMD</sequence>
<keyword evidence="6 7" id="KW-0472">Membrane</keyword>
<feature type="transmembrane region" description="Helical" evidence="7">
    <location>
        <begin position="95"/>
        <end position="114"/>
    </location>
</feature>
<gene>
    <name evidence="9" type="ORF">SAMN05660337_0819</name>
</gene>